<evidence type="ECO:0000313" key="1">
    <source>
        <dbReference type="EMBL" id="KAH1897368.1"/>
    </source>
</evidence>
<dbReference type="EMBL" id="JAIBSC010000108">
    <property type="protein sequence ID" value="KAH1897368.1"/>
    <property type="molecule type" value="Genomic_DNA"/>
</dbReference>
<reference evidence="1" key="1">
    <citation type="submission" date="2021-08" db="EMBL/GenBank/DDBJ databases">
        <title>Global Aspergillus fumigatus from environmental and clinical sources.</title>
        <authorList>
            <person name="Barber A."/>
            <person name="Sae-Ong T."/>
        </authorList>
    </citation>
    <scope>NUCLEOTIDE SEQUENCE</scope>
    <source>
        <strain evidence="1">NRZ-2016-071</strain>
    </source>
</reference>
<name>A0A229XXI3_ASPFM</name>
<comment type="caution">
    <text evidence="1">The sequence shown here is derived from an EMBL/GenBank/DDBJ whole genome shotgun (WGS) entry which is preliminary data.</text>
</comment>
<protein>
    <submittedName>
        <fullName evidence="1">Uncharacterized protein</fullName>
    </submittedName>
</protein>
<dbReference type="Proteomes" id="UP000813423">
    <property type="component" value="Unassembled WGS sequence"/>
</dbReference>
<dbReference type="AlphaFoldDB" id="A0A229XXI3"/>
<evidence type="ECO:0000313" key="2">
    <source>
        <dbReference type="Proteomes" id="UP000813423"/>
    </source>
</evidence>
<gene>
    <name evidence="1" type="ORF">KXV57_000741</name>
</gene>
<sequence>MVVAETAGQGSVTYTIDEIPESYIPPQRSWGREYMHGVNHVDEVAAYNVPVGWKSSTTGYDVYTNIFRFERLDEASL</sequence>
<proteinExistence type="predicted"/>
<accession>A0A229XXI3</accession>
<organism evidence="1 2">
    <name type="scientific">Aspergillus fumigatus</name>
    <name type="common">Neosartorya fumigata</name>
    <dbReference type="NCBI Taxonomy" id="746128"/>
    <lineage>
        <taxon>Eukaryota</taxon>
        <taxon>Fungi</taxon>
        <taxon>Dikarya</taxon>
        <taxon>Ascomycota</taxon>
        <taxon>Pezizomycotina</taxon>
        <taxon>Eurotiomycetes</taxon>
        <taxon>Eurotiomycetidae</taxon>
        <taxon>Eurotiales</taxon>
        <taxon>Aspergillaceae</taxon>
        <taxon>Aspergillus</taxon>
        <taxon>Aspergillus subgen. Fumigati</taxon>
    </lineage>
</organism>